<keyword evidence="2" id="KW-1185">Reference proteome</keyword>
<accession>A3IH48</accession>
<dbReference type="eggNOG" id="COG1357">
    <property type="taxonomic scope" value="Bacteria"/>
</dbReference>
<dbReference type="InterPro" id="IPR001646">
    <property type="entry name" value="5peptide_repeat"/>
</dbReference>
<dbReference type="PANTHER" id="PTHR14136">
    <property type="entry name" value="BTB_POZ DOMAIN-CONTAINING PROTEIN KCTD9"/>
    <property type="match status" value="1"/>
</dbReference>
<dbReference type="InterPro" id="IPR051082">
    <property type="entry name" value="Pentapeptide-BTB/POZ_domain"/>
</dbReference>
<dbReference type="SUPFAM" id="SSF141571">
    <property type="entry name" value="Pentapeptide repeat-like"/>
    <property type="match status" value="1"/>
</dbReference>
<evidence type="ECO:0000313" key="2">
    <source>
        <dbReference type="Proteomes" id="UP000003781"/>
    </source>
</evidence>
<dbReference type="PANTHER" id="PTHR14136:SF17">
    <property type="entry name" value="BTB_POZ DOMAIN-CONTAINING PROTEIN KCTD9"/>
    <property type="match status" value="1"/>
</dbReference>
<proteinExistence type="predicted"/>
<dbReference type="EMBL" id="AAXW01000001">
    <property type="protein sequence ID" value="EAZ94290.1"/>
    <property type="molecule type" value="Genomic_DNA"/>
</dbReference>
<dbReference type="AlphaFoldDB" id="A3IH48"/>
<gene>
    <name evidence="1" type="ORF">CY0110_10457</name>
</gene>
<sequence>MVWEITTDELLKKYTFGERNFAGAVVVRESGCGRNWIDLEGAVLRDINLRGADLSEADLRKADLTGADLFSACLIEARLEGAIIRNANLECANLYLCNLTNADLTDTDLNFINATQAIFCGAKLTPFSNATLIEADFRDATPALHDLICRGANFICDTIMFDGTIEKGPYFGDWKSISK</sequence>
<dbReference type="OrthoDB" id="582747at2"/>
<protein>
    <submittedName>
        <fullName evidence="1">Pentapeptide repeat</fullName>
    </submittedName>
</protein>
<comment type="caution">
    <text evidence="1">The sequence shown here is derived from an EMBL/GenBank/DDBJ whole genome shotgun (WGS) entry which is preliminary data.</text>
</comment>
<dbReference type="RefSeq" id="WP_008272631.1">
    <property type="nucleotide sequence ID" value="NZ_AAXW01000001.1"/>
</dbReference>
<name>A3IH48_9CHRO</name>
<dbReference type="Gene3D" id="2.160.20.80">
    <property type="entry name" value="E3 ubiquitin-protein ligase SopA"/>
    <property type="match status" value="1"/>
</dbReference>
<dbReference type="Proteomes" id="UP000003781">
    <property type="component" value="Unassembled WGS sequence"/>
</dbReference>
<organism evidence="1 2">
    <name type="scientific">Crocosphaera chwakensis CCY0110</name>
    <dbReference type="NCBI Taxonomy" id="391612"/>
    <lineage>
        <taxon>Bacteria</taxon>
        <taxon>Bacillati</taxon>
        <taxon>Cyanobacteriota</taxon>
        <taxon>Cyanophyceae</taxon>
        <taxon>Oscillatoriophycideae</taxon>
        <taxon>Chroococcales</taxon>
        <taxon>Aphanothecaceae</taxon>
        <taxon>Crocosphaera</taxon>
        <taxon>Crocosphaera chwakensis</taxon>
    </lineage>
</organism>
<reference evidence="1 2" key="1">
    <citation type="submission" date="2007-03" db="EMBL/GenBank/DDBJ databases">
        <authorList>
            <person name="Stal L."/>
            <person name="Ferriera S."/>
            <person name="Johnson J."/>
            <person name="Kravitz S."/>
            <person name="Beeson K."/>
            <person name="Sutton G."/>
            <person name="Rogers Y.-H."/>
            <person name="Friedman R."/>
            <person name="Frazier M."/>
            <person name="Venter J.C."/>
        </authorList>
    </citation>
    <scope>NUCLEOTIDE SEQUENCE [LARGE SCALE GENOMIC DNA]</scope>
    <source>
        <strain evidence="1 2">CCY0110</strain>
    </source>
</reference>
<evidence type="ECO:0000313" key="1">
    <source>
        <dbReference type="EMBL" id="EAZ94290.1"/>
    </source>
</evidence>
<dbReference type="Pfam" id="PF00805">
    <property type="entry name" value="Pentapeptide"/>
    <property type="match status" value="2"/>
</dbReference>